<dbReference type="Gene3D" id="3.20.20.30">
    <property type="entry name" value="Luciferase-like domain"/>
    <property type="match status" value="1"/>
</dbReference>
<dbReference type="Pfam" id="PF00296">
    <property type="entry name" value="Bac_luciferase"/>
    <property type="match status" value="1"/>
</dbReference>
<evidence type="ECO:0000256" key="3">
    <source>
        <dbReference type="ARBA" id="ARBA00023002"/>
    </source>
</evidence>
<dbReference type="GO" id="GO:0004497">
    <property type="term" value="F:monooxygenase activity"/>
    <property type="evidence" value="ECO:0007669"/>
    <property type="project" value="UniProtKB-KW"/>
</dbReference>
<evidence type="ECO:0000256" key="6">
    <source>
        <dbReference type="SAM" id="MobiDB-lite"/>
    </source>
</evidence>
<reference evidence="9" key="1">
    <citation type="journal article" date="2019" name="Int. J. Syst. Evol. Microbiol.">
        <title>The Global Catalogue of Microorganisms (GCM) 10K type strain sequencing project: providing services to taxonomists for standard genome sequencing and annotation.</title>
        <authorList>
            <consortium name="The Broad Institute Genomics Platform"/>
            <consortium name="The Broad Institute Genome Sequencing Center for Infectious Disease"/>
            <person name="Wu L."/>
            <person name="Ma J."/>
        </authorList>
    </citation>
    <scope>NUCLEOTIDE SEQUENCE [LARGE SCALE GENOMIC DNA]</scope>
    <source>
        <strain evidence="9">CGMCC 4.7641</strain>
    </source>
</reference>
<dbReference type="InterPro" id="IPR051260">
    <property type="entry name" value="Diverse_substr_monoxygenases"/>
</dbReference>
<proteinExistence type="inferred from homology"/>
<dbReference type="EC" id="1.14.-.-" evidence="8"/>
<dbReference type="Proteomes" id="UP001597483">
    <property type="component" value="Unassembled WGS sequence"/>
</dbReference>
<dbReference type="EMBL" id="JBHUKS010000026">
    <property type="protein sequence ID" value="MFD2472067.1"/>
    <property type="molecule type" value="Genomic_DNA"/>
</dbReference>
<dbReference type="PANTHER" id="PTHR30011">
    <property type="entry name" value="ALKANESULFONATE MONOOXYGENASE-RELATED"/>
    <property type="match status" value="1"/>
</dbReference>
<evidence type="ECO:0000259" key="7">
    <source>
        <dbReference type="Pfam" id="PF00296"/>
    </source>
</evidence>
<dbReference type="SUPFAM" id="SSF51679">
    <property type="entry name" value="Bacterial luciferase-like"/>
    <property type="match status" value="1"/>
</dbReference>
<evidence type="ECO:0000256" key="5">
    <source>
        <dbReference type="ARBA" id="ARBA00033748"/>
    </source>
</evidence>
<feature type="domain" description="Luciferase-like" evidence="7">
    <location>
        <begin position="35"/>
        <end position="393"/>
    </location>
</feature>
<protein>
    <submittedName>
        <fullName evidence="8">NtaA/DmoA family FMN-dependent monooxygenase</fullName>
        <ecNumber evidence="8">1.14.-.-</ecNumber>
    </submittedName>
</protein>
<keyword evidence="4 8" id="KW-0503">Monooxygenase</keyword>
<gene>
    <name evidence="8" type="ORF">ACFSVL_32045</name>
</gene>
<name>A0ABW5HH63_9PSEU</name>
<dbReference type="InterPro" id="IPR036661">
    <property type="entry name" value="Luciferase-like_sf"/>
</dbReference>
<evidence type="ECO:0000256" key="4">
    <source>
        <dbReference type="ARBA" id="ARBA00023033"/>
    </source>
</evidence>
<comment type="similarity">
    <text evidence="5">Belongs to the NtaA/SnaA/DszA monooxygenase family.</text>
</comment>
<dbReference type="PIRSF" id="PIRSF000337">
    <property type="entry name" value="NTA_MOA"/>
    <property type="match status" value="1"/>
</dbReference>
<organism evidence="8 9">
    <name type="scientific">Amycolatopsis silviterrae</name>
    <dbReference type="NCBI Taxonomy" id="1656914"/>
    <lineage>
        <taxon>Bacteria</taxon>
        <taxon>Bacillati</taxon>
        <taxon>Actinomycetota</taxon>
        <taxon>Actinomycetes</taxon>
        <taxon>Pseudonocardiales</taxon>
        <taxon>Pseudonocardiaceae</taxon>
        <taxon>Amycolatopsis</taxon>
    </lineage>
</organism>
<dbReference type="NCBIfam" id="TIGR03860">
    <property type="entry name" value="FMN_nitrolo"/>
    <property type="match status" value="1"/>
</dbReference>
<evidence type="ECO:0000256" key="1">
    <source>
        <dbReference type="ARBA" id="ARBA00022630"/>
    </source>
</evidence>
<accession>A0ABW5HH63</accession>
<keyword evidence="2" id="KW-0288">FMN</keyword>
<dbReference type="InterPro" id="IPR016215">
    <property type="entry name" value="NTA_MOA"/>
</dbReference>
<dbReference type="PANTHER" id="PTHR30011:SF16">
    <property type="entry name" value="C2H2 FINGER DOMAIN TRANSCRIPTION FACTOR (EUROFUNG)-RELATED"/>
    <property type="match status" value="1"/>
</dbReference>
<keyword evidence="1" id="KW-0285">Flavoprotein</keyword>
<dbReference type="InterPro" id="IPR011251">
    <property type="entry name" value="Luciferase-like_dom"/>
</dbReference>
<keyword evidence="9" id="KW-1185">Reference proteome</keyword>
<evidence type="ECO:0000313" key="9">
    <source>
        <dbReference type="Proteomes" id="UP001597483"/>
    </source>
</evidence>
<evidence type="ECO:0000313" key="8">
    <source>
        <dbReference type="EMBL" id="MFD2472067.1"/>
    </source>
</evidence>
<comment type="caution">
    <text evidence="8">The sequence shown here is derived from an EMBL/GenBank/DDBJ whole genome shotgun (WGS) entry which is preliminary data.</text>
</comment>
<dbReference type="RefSeq" id="WP_378309429.1">
    <property type="nucleotide sequence ID" value="NZ_JBHUKS010000026.1"/>
</dbReference>
<sequence length="465" mass="50560">MAGRLTFHAFTELGWTDGEGGAWRNPALTPPRTVPELEFWTGLARVAERGRLDSFFFADAMGMGGFTPSDQEREVRDGRLILWDPAVAIPALAAATEHIGFLFTSSILQEHPFTFARKASTLDHLTNGRVGWNIVTSYSPNVARNFGMDDLPPREERYRWADEYVDVAYRLWEGSWEEDAVVADAATGVYVDPAKVHPIDYAGERYRVQGPHLTYATPQRTPLLVQAGGSPAGRAFAARHAEMQFITAPDPESAAKDIAAVRLLAARAGRRPDDICFTISTGFVVGSTEEEARRKADDLDSYADFAGKVAAISTSIGVDLTGLEPDAPVAELLAGATSSGGMSGVLKSLIGSLPTDRPPTLRDLIRPRGERHGGVGTPEQIADQLERWQRAGVGGVAVGMDVRPGSLTDFVDHVIPVLQDRGLAQREYASGTLRQRVLGYGDRLPDRHPAARHRRGSRTAGERHS</sequence>
<feature type="region of interest" description="Disordered" evidence="6">
    <location>
        <begin position="439"/>
        <end position="465"/>
    </location>
</feature>
<keyword evidence="3 8" id="KW-0560">Oxidoreductase</keyword>
<evidence type="ECO:0000256" key="2">
    <source>
        <dbReference type="ARBA" id="ARBA00022643"/>
    </source>
</evidence>